<sequence length="81" mass="8835">MGGVGVHSLRLWLCFFFTFFIICHARPLILLSGNDLRLEGRSLTATLDDHNDPSANHGHDHRTRIVGGGSGKKNRGSPDAP</sequence>
<dbReference type="Proteomes" id="UP001234297">
    <property type="component" value="Chromosome 1"/>
</dbReference>
<protein>
    <submittedName>
        <fullName evidence="1">Uncharacterized protein</fullName>
    </submittedName>
</protein>
<accession>A0ACC2MQ96</accession>
<dbReference type="EMBL" id="CM056809">
    <property type="protein sequence ID" value="KAJ8647549.1"/>
    <property type="molecule type" value="Genomic_DNA"/>
</dbReference>
<evidence type="ECO:0000313" key="2">
    <source>
        <dbReference type="Proteomes" id="UP001234297"/>
    </source>
</evidence>
<keyword evidence="2" id="KW-1185">Reference proteome</keyword>
<comment type="caution">
    <text evidence="1">The sequence shown here is derived from an EMBL/GenBank/DDBJ whole genome shotgun (WGS) entry which is preliminary data.</text>
</comment>
<evidence type="ECO:0000313" key="1">
    <source>
        <dbReference type="EMBL" id="KAJ8647549.1"/>
    </source>
</evidence>
<gene>
    <name evidence="1" type="ORF">MRB53_000572</name>
</gene>
<proteinExistence type="predicted"/>
<organism evidence="1 2">
    <name type="scientific">Persea americana</name>
    <name type="common">Avocado</name>
    <dbReference type="NCBI Taxonomy" id="3435"/>
    <lineage>
        <taxon>Eukaryota</taxon>
        <taxon>Viridiplantae</taxon>
        <taxon>Streptophyta</taxon>
        <taxon>Embryophyta</taxon>
        <taxon>Tracheophyta</taxon>
        <taxon>Spermatophyta</taxon>
        <taxon>Magnoliopsida</taxon>
        <taxon>Magnoliidae</taxon>
        <taxon>Laurales</taxon>
        <taxon>Lauraceae</taxon>
        <taxon>Persea</taxon>
    </lineage>
</organism>
<name>A0ACC2MQ96_PERAE</name>
<reference evidence="1 2" key="1">
    <citation type="journal article" date="2022" name="Hortic Res">
        <title>A haplotype resolved chromosomal level avocado genome allows analysis of novel avocado genes.</title>
        <authorList>
            <person name="Nath O."/>
            <person name="Fletcher S.J."/>
            <person name="Hayward A."/>
            <person name="Shaw L.M."/>
            <person name="Masouleh A.K."/>
            <person name="Furtado A."/>
            <person name="Henry R.J."/>
            <person name="Mitter N."/>
        </authorList>
    </citation>
    <scope>NUCLEOTIDE SEQUENCE [LARGE SCALE GENOMIC DNA]</scope>
    <source>
        <strain evidence="2">cv. Hass</strain>
    </source>
</reference>